<protein>
    <recommendedName>
        <fullName evidence="3">F-box domain-containing protein</fullName>
    </recommendedName>
</protein>
<proteinExistence type="predicted"/>
<evidence type="ECO:0000313" key="2">
    <source>
        <dbReference type="Proteomes" id="UP000807025"/>
    </source>
</evidence>
<evidence type="ECO:0000313" key="1">
    <source>
        <dbReference type="EMBL" id="KAF9501392.1"/>
    </source>
</evidence>
<dbReference type="OrthoDB" id="3259136at2759"/>
<comment type="caution">
    <text evidence="1">The sequence shown here is derived from an EMBL/GenBank/DDBJ whole genome shotgun (WGS) entry which is preliminary data.</text>
</comment>
<organism evidence="1 2">
    <name type="scientific">Pleurotus eryngii</name>
    <name type="common">Boletus of the steppes</name>
    <dbReference type="NCBI Taxonomy" id="5323"/>
    <lineage>
        <taxon>Eukaryota</taxon>
        <taxon>Fungi</taxon>
        <taxon>Dikarya</taxon>
        <taxon>Basidiomycota</taxon>
        <taxon>Agaricomycotina</taxon>
        <taxon>Agaricomycetes</taxon>
        <taxon>Agaricomycetidae</taxon>
        <taxon>Agaricales</taxon>
        <taxon>Pleurotineae</taxon>
        <taxon>Pleurotaceae</taxon>
        <taxon>Pleurotus</taxon>
    </lineage>
</organism>
<reference evidence="1" key="1">
    <citation type="submission" date="2020-11" db="EMBL/GenBank/DDBJ databases">
        <authorList>
            <consortium name="DOE Joint Genome Institute"/>
            <person name="Ahrendt S."/>
            <person name="Riley R."/>
            <person name="Andreopoulos W."/>
            <person name="Labutti K."/>
            <person name="Pangilinan J."/>
            <person name="Ruiz-Duenas F.J."/>
            <person name="Barrasa J.M."/>
            <person name="Sanchez-Garcia M."/>
            <person name="Camarero S."/>
            <person name="Miyauchi S."/>
            <person name="Serrano A."/>
            <person name="Linde D."/>
            <person name="Babiker R."/>
            <person name="Drula E."/>
            <person name="Ayuso-Fernandez I."/>
            <person name="Pacheco R."/>
            <person name="Padilla G."/>
            <person name="Ferreira P."/>
            <person name="Barriuso J."/>
            <person name="Kellner H."/>
            <person name="Castanera R."/>
            <person name="Alfaro M."/>
            <person name="Ramirez L."/>
            <person name="Pisabarro A.G."/>
            <person name="Kuo A."/>
            <person name="Tritt A."/>
            <person name="Lipzen A."/>
            <person name="He G."/>
            <person name="Yan M."/>
            <person name="Ng V."/>
            <person name="Cullen D."/>
            <person name="Martin F."/>
            <person name="Rosso M.-N."/>
            <person name="Henrissat B."/>
            <person name="Hibbett D."/>
            <person name="Martinez A.T."/>
            <person name="Grigoriev I.V."/>
        </authorList>
    </citation>
    <scope>NUCLEOTIDE SEQUENCE</scope>
    <source>
        <strain evidence="1">ATCC 90797</strain>
    </source>
</reference>
<name>A0A9P6A9E0_PLEER</name>
<dbReference type="EMBL" id="MU154523">
    <property type="protein sequence ID" value="KAF9501392.1"/>
    <property type="molecule type" value="Genomic_DNA"/>
</dbReference>
<keyword evidence="2" id="KW-1185">Reference proteome</keyword>
<gene>
    <name evidence="1" type="ORF">BDN71DRAFT_1501113</name>
</gene>
<evidence type="ECO:0008006" key="3">
    <source>
        <dbReference type="Google" id="ProtNLM"/>
    </source>
</evidence>
<dbReference type="AlphaFoldDB" id="A0A9P6A9E0"/>
<sequence length="499" mass="55144">MSTVGIRARGTYTSSTTVVTTPTTTAVRRPRALSIGLIASSVPLPLSPTLPAFTPPPPLALPTQEENSISKLGTDRRTDCDIPPLLRLPSELLLQITRLLYTPSPSSLSLTIPTPLPNKSNYKSSSPNKEPSFNPAFFALARTCTYLLAHVRDVLYEKVVLWSVKDLARFRRSLIPIYSYDYGRGVRGSGSGMGTSVRQLAITCDTDAAYAYKNTSALIDAEAILGNENVVRHLRKLAVPSPFELRFLPPAEGGIEQVFVRSVNAVTHSSGSSRSGNKVYPPLLRNTTHFCVAEPSTRGWVSPCEILDSIFPSPSPSPSPTFTSVTSRYKLTHLHFARRADANAENDVAFVKDVRDIITSNSDLQSRFPALESVVISVFAPEWMDNFAAPSHFDEGDRDVGSMDVVAEVDEKQNKEQGDGEEDSPYEQYAKASHLWCLLDELRSSLPSSSAKLLIRVGRSDEWAEEWQTHPSTKNRKGLGFWERCIAEERARERRILGY</sequence>
<accession>A0A9P6A9E0</accession>
<dbReference type="Proteomes" id="UP000807025">
    <property type="component" value="Unassembled WGS sequence"/>
</dbReference>